<dbReference type="InterPro" id="IPR010071">
    <property type="entry name" value="AA_adenyl_dom"/>
</dbReference>
<dbReference type="InterPro" id="IPR042099">
    <property type="entry name" value="ANL_N_sf"/>
</dbReference>
<dbReference type="Gene3D" id="3.30.300.30">
    <property type="match status" value="1"/>
</dbReference>
<dbReference type="Gene3D" id="3.40.50.12780">
    <property type="entry name" value="N-terminal domain of ligase-like"/>
    <property type="match status" value="1"/>
</dbReference>
<protein>
    <submittedName>
        <fullName evidence="2">Amino acid adenylation domain-containing protein</fullName>
    </submittedName>
</protein>
<dbReference type="InterPro" id="IPR045851">
    <property type="entry name" value="AMP-bd_C_sf"/>
</dbReference>
<dbReference type="PANTHER" id="PTHR45527:SF1">
    <property type="entry name" value="FATTY ACID SYNTHASE"/>
    <property type="match status" value="1"/>
</dbReference>
<dbReference type="PRINTS" id="PR00154">
    <property type="entry name" value="AMPBINDING"/>
</dbReference>
<dbReference type="PANTHER" id="PTHR45527">
    <property type="entry name" value="NONRIBOSOMAL PEPTIDE SYNTHETASE"/>
    <property type="match status" value="1"/>
</dbReference>
<proteinExistence type="predicted"/>
<dbReference type="RefSeq" id="WP_157828333.1">
    <property type="nucleotide sequence ID" value="NZ_FUXU01000016.1"/>
</dbReference>
<evidence type="ECO:0000259" key="1">
    <source>
        <dbReference type="Pfam" id="PF00501"/>
    </source>
</evidence>
<dbReference type="GO" id="GO:0005737">
    <property type="term" value="C:cytoplasm"/>
    <property type="evidence" value="ECO:0007669"/>
    <property type="project" value="TreeGrafter"/>
</dbReference>
<keyword evidence="3" id="KW-1185">Reference proteome</keyword>
<feature type="domain" description="AMP-dependent synthetase/ligase" evidence="1">
    <location>
        <begin position="18"/>
        <end position="361"/>
    </location>
</feature>
<dbReference type="PROSITE" id="PS00455">
    <property type="entry name" value="AMP_BINDING"/>
    <property type="match status" value="1"/>
</dbReference>
<dbReference type="InterPro" id="IPR020845">
    <property type="entry name" value="AMP-binding_CS"/>
</dbReference>
<dbReference type="GO" id="GO:0044550">
    <property type="term" value="P:secondary metabolite biosynthetic process"/>
    <property type="evidence" value="ECO:0007669"/>
    <property type="project" value="TreeGrafter"/>
</dbReference>
<dbReference type="CDD" id="cd05930">
    <property type="entry name" value="A_NRPS"/>
    <property type="match status" value="1"/>
</dbReference>
<dbReference type="FunFam" id="3.40.50.980:FF:000001">
    <property type="entry name" value="Non-ribosomal peptide synthetase"/>
    <property type="match status" value="1"/>
</dbReference>
<dbReference type="Proteomes" id="UP000190162">
    <property type="component" value="Unassembled WGS sequence"/>
</dbReference>
<dbReference type="Pfam" id="PF00501">
    <property type="entry name" value="AMP-binding"/>
    <property type="match status" value="1"/>
</dbReference>
<reference evidence="3" key="1">
    <citation type="submission" date="2017-02" db="EMBL/GenBank/DDBJ databases">
        <authorList>
            <person name="Varghese N."/>
            <person name="Submissions S."/>
        </authorList>
    </citation>
    <scope>NUCLEOTIDE SEQUENCE [LARGE SCALE GENOMIC DNA]</scope>
    <source>
        <strain evidence="3">DSM 22720</strain>
    </source>
</reference>
<dbReference type="NCBIfam" id="TIGR01733">
    <property type="entry name" value="AA-adenyl-dom"/>
    <property type="match status" value="1"/>
</dbReference>
<dbReference type="EMBL" id="FUXU01000016">
    <property type="protein sequence ID" value="SKA52062.1"/>
    <property type="molecule type" value="Genomic_DNA"/>
</dbReference>
<evidence type="ECO:0000313" key="2">
    <source>
        <dbReference type="EMBL" id="SKA52062.1"/>
    </source>
</evidence>
<dbReference type="GO" id="GO:0031177">
    <property type="term" value="F:phosphopantetheine binding"/>
    <property type="evidence" value="ECO:0007669"/>
    <property type="project" value="TreeGrafter"/>
</dbReference>
<dbReference type="InterPro" id="IPR000873">
    <property type="entry name" value="AMP-dep_synth/lig_dom"/>
</dbReference>
<evidence type="ECO:0000313" key="3">
    <source>
        <dbReference type="Proteomes" id="UP000190162"/>
    </source>
</evidence>
<dbReference type="GO" id="GO:0043041">
    <property type="term" value="P:amino acid activation for nonribosomal peptide biosynthetic process"/>
    <property type="evidence" value="ECO:0007669"/>
    <property type="project" value="TreeGrafter"/>
</dbReference>
<organism evidence="2 3">
    <name type="scientific">Enterovibrio nigricans DSM 22720</name>
    <dbReference type="NCBI Taxonomy" id="1121868"/>
    <lineage>
        <taxon>Bacteria</taxon>
        <taxon>Pseudomonadati</taxon>
        <taxon>Pseudomonadota</taxon>
        <taxon>Gammaproteobacteria</taxon>
        <taxon>Vibrionales</taxon>
        <taxon>Vibrionaceae</taxon>
        <taxon>Enterovibrio</taxon>
    </lineage>
</organism>
<gene>
    <name evidence="2" type="ORF">SAMN02745132_01757</name>
</gene>
<dbReference type="SUPFAM" id="SSF56801">
    <property type="entry name" value="Acetyl-CoA synthetase-like"/>
    <property type="match status" value="1"/>
</dbReference>
<dbReference type="AlphaFoldDB" id="A0A1T4UGZ1"/>
<sequence length="451" mass="49472">MTNGFDRDHNISLQQLLEQRVKLSEDKKAVVFNNKAISFSQLEDRANKLANLLVENQIKPQDRVAILLDRSVDTIVSILAILKVGATYIPIDLNYPHSRIEYMLEDSQCQAALLDESGAEFVGLMSLQLGISFIPVAECESMPSDFEMYTSQPFDLAYIIYTSGSTGKPKGVCVTYQNLLNFNAGMQECIGVVNVSAIASLTTICFDIFVLESIVALLQGVCVYLVSDDQRKSAIPLTQVIESVDALQITPSHLGLLLESSVSTEALSKLRLLLIGGEALPQPLLEKLKGVTSARLFNMYGPTETTVWSCVQELTHRSQVDIGFPILNTQVYVLDEKERPVEDGEVGELCIAGAGVSAGYWNKPELTAKCFIRHPLVPNGQLYKTGDLGLRNPDGSYRCLGRKDHQVKVNGHRIELGDIESHILSVSGVQHVGVVLSQGLCCLIRLEDMAA</sequence>
<accession>A0A1T4UGZ1</accession>
<name>A0A1T4UGZ1_9GAMM</name>
<dbReference type="InterPro" id="IPR020459">
    <property type="entry name" value="AMP-binding"/>
</dbReference>